<dbReference type="PANTHER" id="PTHR33835:SF1">
    <property type="entry name" value="METALLO-BETA-LACTAMASE DOMAIN-CONTAINING PROTEIN"/>
    <property type="match status" value="1"/>
</dbReference>
<protein>
    <recommendedName>
        <fullName evidence="3">Methanol oxidation protein</fullName>
    </recommendedName>
</protein>
<name>A0A017T4K2_9BACT</name>
<evidence type="ECO:0000313" key="2">
    <source>
        <dbReference type="Proteomes" id="UP000019678"/>
    </source>
</evidence>
<organism evidence="1 2">
    <name type="scientific">Chondromyces apiculatus DSM 436</name>
    <dbReference type="NCBI Taxonomy" id="1192034"/>
    <lineage>
        <taxon>Bacteria</taxon>
        <taxon>Pseudomonadati</taxon>
        <taxon>Myxococcota</taxon>
        <taxon>Polyangia</taxon>
        <taxon>Polyangiales</taxon>
        <taxon>Polyangiaceae</taxon>
        <taxon>Chondromyces</taxon>
    </lineage>
</organism>
<gene>
    <name evidence="1" type="ORF">CAP_5033</name>
</gene>
<dbReference type="STRING" id="1192034.CAP_5033"/>
<dbReference type="Pfam" id="PF14234">
    <property type="entry name" value="DUF4336"/>
    <property type="match status" value="1"/>
</dbReference>
<sequence>MAGMPQLTPFGTGLWIIAAPLKMLGMHLGTRMTVVRLQDGSVLLHSPIVIDDALAQEIDAIGPVRHIVAPNVFHHLYVAPAAARWPEARVYIAPGLTKKRPDLRPATLFTDSADLPFAGELEPLTIRGSMMDETVLLHRASKTLVSVDVVENFHATDHLPTRIYLQLSGVWKKPGWGRFMRFVYRDRKAARESIDRILRWDFDRLALAHGEPIETSAKEIVAQTFTFL</sequence>
<dbReference type="OrthoDB" id="450111at2"/>
<accession>A0A017T4K2</accession>
<dbReference type="eggNOG" id="COG4221">
    <property type="taxonomic scope" value="Bacteria"/>
</dbReference>
<dbReference type="PANTHER" id="PTHR33835">
    <property type="entry name" value="YALI0C07656P"/>
    <property type="match status" value="1"/>
</dbReference>
<dbReference type="AlphaFoldDB" id="A0A017T4K2"/>
<dbReference type="RefSeq" id="WP_052375796.1">
    <property type="nucleotide sequence ID" value="NZ_ASRX01000040.1"/>
</dbReference>
<proteinExistence type="predicted"/>
<reference evidence="1 2" key="1">
    <citation type="submission" date="2013-05" db="EMBL/GenBank/DDBJ databases">
        <title>Genome assembly of Chondromyces apiculatus DSM 436.</title>
        <authorList>
            <person name="Sharma G."/>
            <person name="Khatri I."/>
            <person name="Kaur C."/>
            <person name="Mayilraj S."/>
            <person name="Subramanian S."/>
        </authorList>
    </citation>
    <scope>NUCLEOTIDE SEQUENCE [LARGE SCALE GENOMIC DNA]</scope>
    <source>
        <strain evidence="1 2">DSM 436</strain>
    </source>
</reference>
<keyword evidence="2" id="KW-1185">Reference proteome</keyword>
<comment type="caution">
    <text evidence="1">The sequence shown here is derived from an EMBL/GenBank/DDBJ whole genome shotgun (WGS) entry which is preliminary data.</text>
</comment>
<dbReference type="InterPro" id="IPR025638">
    <property type="entry name" value="DUF4336"/>
</dbReference>
<dbReference type="EMBL" id="ASRX01000040">
    <property type="protein sequence ID" value="EYF03932.1"/>
    <property type="molecule type" value="Genomic_DNA"/>
</dbReference>
<dbReference type="Gene3D" id="3.60.15.10">
    <property type="entry name" value="Ribonuclease Z/Hydroxyacylglutathione hydrolase-like"/>
    <property type="match status" value="2"/>
</dbReference>
<dbReference type="SUPFAM" id="SSF56281">
    <property type="entry name" value="Metallo-hydrolase/oxidoreductase"/>
    <property type="match status" value="1"/>
</dbReference>
<evidence type="ECO:0000313" key="1">
    <source>
        <dbReference type="EMBL" id="EYF03932.1"/>
    </source>
</evidence>
<evidence type="ECO:0008006" key="3">
    <source>
        <dbReference type="Google" id="ProtNLM"/>
    </source>
</evidence>
<dbReference type="InterPro" id="IPR036866">
    <property type="entry name" value="RibonucZ/Hydroxyglut_hydro"/>
</dbReference>
<dbReference type="Proteomes" id="UP000019678">
    <property type="component" value="Unassembled WGS sequence"/>
</dbReference>